<organism evidence="7 8">
    <name type="scientific">Streptomyces nitrosporeus</name>
    <dbReference type="NCBI Taxonomy" id="28894"/>
    <lineage>
        <taxon>Bacteria</taxon>
        <taxon>Bacillati</taxon>
        <taxon>Actinomycetota</taxon>
        <taxon>Actinomycetes</taxon>
        <taxon>Kitasatosporales</taxon>
        <taxon>Streptomycetaceae</taxon>
        <taxon>Streptomyces</taxon>
    </lineage>
</organism>
<evidence type="ECO:0000256" key="3">
    <source>
        <dbReference type="ARBA" id="ARBA00022840"/>
    </source>
</evidence>
<feature type="compositionally biased region" description="Acidic residues" evidence="5">
    <location>
        <begin position="337"/>
        <end position="347"/>
    </location>
</feature>
<accession>A0A5J6FJQ4</accession>
<dbReference type="Pfam" id="PF01078">
    <property type="entry name" value="Mg_chelatase"/>
    <property type="match status" value="1"/>
</dbReference>
<dbReference type="PANTHER" id="PTHR35023">
    <property type="entry name" value="CHELATASE-RELATED"/>
    <property type="match status" value="1"/>
</dbReference>
<dbReference type="InterPro" id="IPR027417">
    <property type="entry name" value="P-loop_NTPase"/>
</dbReference>
<name>A0A5J6FJQ4_9ACTN</name>
<dbReference type="Gene3D" id="1.10.8.80">
    <property type="entry name" value="Magnesium chelatase subunit I, C-Terminal domain"/>
    <property type="match status" value="1"/>
</dbReference>
<feature type="region of interest" description="Disordered" evidence="5">
    <location>
        <begin position="332"/>
        <end position="439"/>
    </location>
</feature>
<dbReference type="Proteomes" id="UP000326178">
    <property type="component" value="Chromosome"/>
</dbReference>
<dbReference type="InterPro" id="IPR003593">
    <property type="entry name" value="AAA+_ATPase"/>
</dbReference>
<keyword evidence="2" id="KW-0547">Nucleotide-binding</keyword>
<dbReference type="InterPro" id="IPR041702">
    <property type="entry name" value="BchD/ChlD_VWA"/>
</dbReference>
<evidence type="ECO:0000256" key="2">
    <source>
        <dbReference type="ARBA" id="ARBA00022741"/>
    </source>
</evidence>
<keyword evidence="3" id="KW-0067">ATP-binding</keyword>
<dbReference type="SUPFAM" id="SSF52540">
    <property type="entry name" value="P-loop containing nucleoside triphosphate hydrolases"/>
    <property type="match status" value="1"/>
</dbReference>
<comment type="similarity">
    <text evidence="1">Belongs to the Mg-chelatase subunits D/I family.</text>
</comment>
<dbReference type="NCBIfam" id="TIGR02442">
    <property type="entry name" value="Cob-chelat-sub"/>
    <property type="match status" value="1"/>
</dbReference>
<dbReference type="EMBL" id="CP023702">
    <property type="protein sequence ID" value="QEU75150.1"/>
    <property type="molecule type" value="Genomic_DNA"/>
</dbReference>
<gene>
    <name evidence="7" type="ORF">CP967_27070</name>
</gene>
<keyword evidence="8" id="KW-1185">Reference proteome</keyword>
<dbReference type="GO" id="GO:0005524">
    <property type="term" value="F:ATP binding"/>
    <property type="evidence" value="ECO:0007669"/>
    <property type="project" value="UniProtKB-KW"/>
</dbReference>
<dbReference type="Gene3D" id="3.40.50.300">
    <property type="entry name" value="P-loop containing nucleotide triphosphate hydrolases"/>
    <property type="match status" value="1"/>
</dbReference>
<dbReference type="InterPro" id="IPR012804">
    <property type="entry name" value="Cob_chelat_sub_put"/>
</dbReference>
<dbReference type="SMART" id="SM00327">
    <property type="entry name" value="VWA"/>
    <property type="match status" value="1"/>
</dbReference>
<dbReference type="InterPro" id="IPR041628">
    <property type="entry name" value="ChlI/MoxR_AAA_lid"/>
</dbReference>
<dbReference type="RefSeq" id="WP_150490460.1">
    <property type="nucleotide sequence ID" value="NZ_BMUV01000004.1"/>
</dbReference>
<dbReference type="OrthoDB" id="9775079at2"/>
<dbReference type="PANTHER" id="PTHR35023:SF1">
    <property type="entry name" value="MG-PROTOPORPHYRIN IX CHELATASE"/>
    <property type="match status" value="1"/>
</dbReference>
<protein>
    <recommendedName>
        <fullName evidence="4">Mg-protoporphyrin IX chelatase</fullName>
    </recommendedName>
</protein>
<proteinExistence type="inferred from homology"/>
<dbReference type="InterPro" id="IPR000523">
    <property type="entry name" value="Mg_chelatse_chII-like_cat_dom"/>
</dbReference>
<evidence type="ECO:0000256" key="4">
    <source>
        <dbReference type="ARBA" id="ARBA00030759"/>
    </source>
</evidence>
<evidence type="ECO:0000313" key="7">
    <source>
        <dbReference type="EMBL" id="QEU75150.1"/>
    </source>
</evidence>
<evidence type="ECO:0000256" key="5">
    <source>
        <dbReference type="SAM" id="MobiDB-lite"/>
    </source>
</evidence>
<evidence type="ECO:0000256" key="1">
    <source>
        <dbReference type="ARBA" id="ARBA00005799"/>
    </source>
</evidence>
<dbReference type="InterPro" id="IPR002035">
    <property type="entry name" value="VWF_A"/>
</dbReference>
<dbReference type="Gene3D" id="3.40.50.410">
    <property type="entry name" value="von Willebrand factor, type A domain"/>
    <property type="match status" value="1"/>
</dbReference>
<reference evidence="7 8" key="1">
    <citation type="submission" date="2017-09" db="EMBL/GenBank/DDBJ databases">
        <authorList>
            <person name="Lee N."/>
            <person name="Cho B.-K."/>
        </authorList>
    </citation>
    <scope>NUCLEOTIDE SEQUENCE [LARGE SCALE GENOMIC DNA]</scope>
    <source>
        <strain evidence="7 8">ATCC 12769</strain>
    </source>
</reference>
<dbReference type="Pfam" id="PF13519">
    <property type="entry name" value="VWA_2"/>
    <property type="match status" value="1"/>
</dbReference>
<dbReference type="AlphaFoldDB" id="A0A5J6FJQ4"/>
<feature type="domain" description="VWFA" evidence="6">
    <location>
        <begin position="491"/>
        <end position="668"/>
    </location>
</feature>
<dbReference type="InterPro" id="IPR036465">
    <property type="entry name" value="vWFA_dom_sf"/>
</dbReference>
<dbReference type="CDD" id="cd01451">
    <property type="entry name" value="vWA_Magnesium_chelatase"/>
    <property type="match status" value="1"/>
</dbReference>
<dbReference type="PROSITE" id="PS50234">
    <property type="entry name" value="VWFA"/>
    <property type="match status" value="1"/>
</dbReference>
<dbReference type="KEGG" id="snk:CP967_27070"/>
<evidence type="ECO:0000259" key="6">
    <source>
        <dbReference type="PROSITE" id="PS50234"/>
    </source>
</evidence>
<evidence type="ECO:0000313" key="8">
    <source>
        <dbReference type="Proteomes" id="UP000326178"/>
    </source>
</evidence>
<dbReference type="Pfam" id="PF17863">
    <property type="entry name" value="AAA_lid_2"/>
    <property type="match status" value="1"/>
</dbReference>
<dbReference type="SUPFAM" id="SSF53300">
    <property type="entry name" value="vWA-like"/>
    <property type="match status" value="1"/>
</dbReference>
<sequence>MSTPYPFTAIVGQDDLRLGLLLNAVSPAVGGVLVRGEKGTAKSTAVRALAALMPRVSVVAGCRFSCDPAAPDPACPDGPHENGPGVPRAARTVELPVGASEDRLVGALDIERALSEGVKAFEPGLLADAHRGILYVDEVNLLHDHLVDLLLDAAAMGASYVEREGVSVRHAARFLLVGTMNPEEGELRPQLLDRFGLTVEVAASRDTGERVEVVRRRLAYDDDPAGFAARWAEEEEALRERIAAARLLLPGVVLGDGVLRQIAATCAAFEVDGMRADIVMARTATALAAWAGRAEVTGEDVRQAALLALPHRRRRNPFDAPGLDEEKLDDALRDAEGGPDGDGDGDGGGDGPGPGGGGGLPSQGGGPDAPDRGEDAGGDGPEPAPAAGSGGAGGAGAEQRPVGASEPFRTRMLSVPGLGEGTAGRRSRARTEHGRTTGARRPEGALTKLHLAATVRAAAPHQRARGRSGRGLVVRRDDLRQAAREGREGNLVLFVVDASGSMAARRRMGAVKGAVLSLLLDAYQRRDKVGLVTFRGTGAEVALPPTSSVDAAAARLESLPTGGRTPLAAGLLRAHDVLRVERLRDPSRRPLLVVVTDGRATGGPEPVALAARAGRLHAAEGTASVVVDCETGVVRLGLAAQLARDLGGTAVTLDELRADSIAGLVKDVTAAGRAA</sequence>
<feature type="compositionally biased region" description="Basic and acidic residues" evidence="5">
    <location>
        <begin position="429"/>
        <end position="439"/>
    </location>
</feature>
<feature type="compositionally biased region" description="Gly residues" evidence="5">
    <location>
        <begin position="348"/>
        <end position="367"/>
    </location>
</feature>
<dbReference type="SMART" id="SM00382">
    <property type="entry name" value="AAA"/>
    <property type="match status" value="1"/>
</dbReference>
<dbReference type="InterPro" id="IPR052989">
    <property type="entry name" value="Mg-chelatase_DI-like"/>
</dbReference>